<proteinExistence type="predicted"/>
<reference evidence="3" key="1">
    <citation type="submission" date="2021-01" db="EMBL/GenBank/DDBJ databases">
        <authorList>
            <person name="Corre E."/>
            <person name="Pelletier E."/>
            <person name="Niang G."/>
            <person name="Scheremetjew M."/>
            <person name="Finn R."/>
            <person name="Kale V."/>
            <person name="Holt S."/>
            <person name="Cochrane G."/>
            <person name="Meng A."/>
            <person name="Brown T."/>
            <person name="Cohen L."/>
        </authorList>
    </citation>
    <scope>NUCLEOTIDE SEQUENCE</scope>
    <source>
        <strain evidence="3">CCMP645</strain>
    </source>
</reference>
<accession>A0A7S4C2J2</accession>
<evidence type="ECO:0000256" key="2">
    <source>
        <dbReference type="SAM" id="Phobius"/>
    </source>
</evidence>
<feature type="region of interest" description="Disordered" evidence="1">
    <location>
        <begin position="73"/>
        <end position="131"/>
    </location>
</feature>
<protein>
    <submittedName>
        <fullName evidence="3">Uncharacterized protein</fullName>
    </submittedName>
</protein>
<feature type="transmembrane region" description="Helical" evidence="2">
    <location>
        <begin position="28"/>
        <end position="46"/>
    </location>
</feature>
<dbReference type="EMBL" id="HBIZ01060363">
    <property type="protein sequence ID" value="CAE0784961.1"/>
    <property type="molecule type" value="Transcribed_RNA"/>
</dbReference>
<gene>
    <name evidence="3" type="ORF">PCAR00345_LOCUS37669</name>
</gene>
<evidence type="ECO:0000313" key="3">
    <source>
        <dbReference type="EMBL" id="CAE0784961.1"/>
    </source>
</evidence>
<organism evidence="3">
    <name type="scientific">Chrysotila carterae</name>
    <name type="common">Marine alga</name>
    <name type="synonym">Syracosphaera carterae</name>
    <dbReference type="NCBI Taxonomy" id="13221"/>
    <lineage>
        <taxon>Eukaryota</taxon>
        <taxon>Haptista</taxon>
        <taxon>Haptophyta</taxon>
        <taxon>Prymnesiophyceae</taxon>
        <taxon>Isochrysidales</taxon>
        <taxon>Isochrysidaceae</taxon>
        <taxon>Chrysotila</taxon>
    </lineage>
</organism>
<sequence length="131" mass="14044">MSKAVELIPGAAVEQVEDEEPNKLLPKLLLAFVILIALGLASASLWSNWATLTELYASLTGGGVRVDAVEVAEAGAGEDDDPSRVQSRPVGRGARGGKSKEPKPKSKRGKMGRSQIRHQRLENLEDDEEAL</sequence>
<feature type="compositionally biased region" description="Basic residues" evidence="1">
    <location>
        <begin position="105"/>
        <end position="118"/>
    </location>
</feature>
<dbReference type="AlphaFoldDB" id="A0A7S4C2J2"/>
<keyword evidence="2" id="KW-0472">Membrane</keyword>
<keyword evidence="2" id="KW-0812">Transmembrane</keyword>
<keyword evidence="2" id="KW-1133">Transmembrane helix</keyword>
<evidence type="ECO:0000256" key="1">
    <source>
        <dbReference type="SAM" id="MobiDB-lite"/>
    </source>
</evidence>
<name>A0A7S4C2J2_CHRCT</name>